<evidence type="ECO:0000256" key="5">
    <source>
        <dbReference type="SAM" id="MobiDB-lite"/>
    </source>
</evidence>
<dbReference type="VEuPathDB" id="FungiDB:DD237_003982"/>
<feature type="domain" description="Tyrosine-protein phosphatase" evidence="6">
    <location>
        <begin position="495"/>
        <end position="638"/>
    </location>
</feature>
<evidence type="ECO:0000313" key="9">
    <source>
        <dbReference type="Proteomes" id="UP000286097"/>
    </source>
</evidence>
<dbReference type="GO" id="GO:0043409">
    <property type="term" value="P:negative regulation of MAPK cascade"/>
    <property type="evidence" value="ECO:0007669"/>
    <property type="project" value="TreeGrafter"/>
</dbReference>
<evidence type="ECO:0000256" key="1">
    <source>
        <dbReference type="ARBA" id="ARBA00008601"/>
    </source>
</evidence>
<dbReference type="SMART" id="SM00195">
    <property type="entry name" value="DSPc"/>
    <property type="match status" value="1"/>
</dbReference>
<dbReference type="Gene3D" id="3.90.190.10">
    <property type="entry name" value="Protein tyrosine phosphatase superfamily"/>
    <property type="match status" value="1"/>
</dbReference>
<evidence type="ECO:0000256" key="4">
    <source>
        <dbReference type="ARBA" id="ARBA00022912"/>
    </source>
</evidence>
<protein>
    <recommendedName>
        <fullName evidence="2">protein-tyrosine-phosphatase</fullName>
        <ecNumber evidence="2">3.1.3.48</ecNumber>
    </recommendedName>
</protein>
<feature type="region of interest" description="Disordered" evidence="5">
    <location>
        <begin position="403"/>
        <end position="429"/>
    </location>
</feature>
<dbReference type="Proteomes" id="UP000286097">
    <property type="component" value="Unassembled WGS sequence"/>
</dbReference>
<dbReference type="AlphaFoldDB" id="A0A3R7WP21"/>
<dbReference type="InterPro" id="IPR029021">
    <property type="entry name" value="Prot-tyrosine_phosphatase-like"/>
</dbReference>
<dbReference type="GO" id="GO:0005737">
    <property type="term" value="C:cytoplasm"/>
    <property type="evidence" value="ECO:0007669"/>
    <property type="project" value="TreeGrafter"/>
</dbReference>
<dbReference type="SUPFAM" id="SSF52799">
    <property type="entry name" value="(Phosphotyrosine protein) phosphatases II"/>
    <property type="match status" value="1"/>
</dbReference>
<evidence type="ECO:0000259" key="6">
    <source>
        <dbReference type="PROSITE" id="PS50054"/>
    </source>
</evidence>
<dbReference type="Pfam" id="PF00782">
    <property type="entry name" value="DSPc"/>
    <property type="match status" value="1"/>
</dbReference>
<dbReference type="PROSITE" id="PS00383">
    <property type="entry name" value="TYR_PHOSPHATASE_1"/>
    <property type="match status" value="1"/>
</dbReference>
<dbReference type="GO" id="GO:0033550">
    <property type="term" value="F:MAP kinase tyrosine phosphatase activity"/>
    <property type="evidence" value="ECO:0007669"/>
    <property type="project" value="TreeGrafter"/>
</dbReference>
<dbReference type="EC" id="3.1.3.48" evidence="2"/>
<dbReference type="InterPro" id="IPR016130">
    <property type="entry name" value="Tyr_Pase_AS"/>
</dbReference>
<feature type="compositionally biased region" description="Low complexity" evidence="5">
    <location>
        <begin position="36"/>
        <end position="52"/>
    </location>
</feature>
<keyword evidence="4" id="KW-0904">Protein phosphatase</keyword>
<dbReference type="GO" id="GO:0017017">
    <property type="term" value="F:MAP kinase tyrosine/serine/threonine phosphatase activity"/>
    <property type="evidence" value="ECO:0007669"/>
    <property type="project" value="TreeGrafter"/>
</dbReference>
<feature type="domain" description="Tyrosine specific protein phosphatases" evidence="7">
    <location>
        <begin position="558"/>
        <end position="627"/>
    </location>
</feature>
<dbReference type="PANTHER" id="PTHR10159:SF511">
    <property type="entry name" value="DUAL SPECIFICITY PROTEIN PHOSPHATASE 1"/>
    <property type="match status" value="1"/>
</dbReference>
<comment type="similarity">
    <text evidence="1">Belongs to the protein-tyrosine phosphatase family. Non-receptor class dual specificity subfamily.</text>
</comment>
<evidence type="ECO:0000256" key="3">
    <source>
        <dbReference type="ARBA" id="ARBA00022801"/>
    </source>
</evidence>
<reference evidence="8 9" key="1">
    <citation type="submission" date="2018-06" db="EMBL/GenBank/DDBJ databases">
        <title>Comparative genomics of downy mildews reveals potential adaptations to biotrophy.</title>
        <authorList>
            <person name="Fletcher K."/>
            <person name="Klosterman S.J."/>
            <person name="Derevnina L."/>
            <person name="Martin F."/>
            <person name="Koike S."/>
            <person name="Reyes Chin-Wo S."/>
            <person name="Mou B."/>
            <person name="Michelmore R."/>
        </authorList>
    </citation>
    <scope>NUCLEOTIDE SEQUENCE [LARGE SCALE GENOMIC DNA]</scope>
    <source>
        <strain evidence="8 9">R13</strain>
    </source>
</reference>
<proteinExistence type="inferred from homology"/>
<dbReference type="PROSITE" id="PS50054">
    <property type="entry name" value="TYR_PHOSPHATASE_DUAL"/>
    <property type="match status" value="1"/>
</dbReference>
<dbReference type="PROSITE" id="PS50056">
    <property type="entry name" value="TYR_PHOSPHATASE_2"/>
    <property type="match status" value="1"/>
</dbReference>
<name>A0A3R7WP21_9STRA</name>
<evidence type="ECO:0000313" key="8">
    <source>
        <dbReference type="EMBL" id="RQM13650.1"/>
    </source>
</evidence>
<dbReference type="InterPro" id="IPR056866">
    <property type="entry name" value="Znf_WRKY19"/>
</dbReference>
<accession>A0A3R7WP21</accession>
<dbReference type="InterPro" id="IPR020422">
    <property type="entry name" value="TYR_PHOSPHATASE_DUAL_dom"/>
</dbReference>
<dbReference type="Pfam" id="PF24906">
    <property type="entry name" value="Zf_WRKY19"/>
    <property type="match status" value="2"/>
</dbReference>
<dbReference type="GO" id="GO:0008330">
    <property type="term" value="F:protein tyrosine/threonine phosphatase activity"/>
    <property type="evidence" value="ECO:0007669"/>
    <property type="project" value="TreeGrafter"/>
</dbReference>
<feature type="compositionally biased region" description="Low complexity" evidence="5">
    <location>
        <begin position="100"/>
        <end position="111"/>
    </location>
</feature>
<gene>
    <name evidence="8" type="ORF">DD237_003982</name>
</gene>
<evidence type="ECO:0000256" key="2">
    <source>
        <dbReference type="ARBA" id="ARBA00013064"/>
    </source>
</evidence>
<feature type="region of interest" description="Disordered" evidence="5">
    <location>
        <begin position="88"/>
        <end position="111"/>
    </location>
</feature>
<feature type="compositionally biased region" description="Low complexity" evidence="5">
    <location>
        <begin position="403"/>
        <end position="418"/>
    </location>
</feature>
<dbReference type="PANTHER" id="PTHR10159">
    <property type="entry name" value="DUAL SPECIFICITY PROTEIN PHOSPHATASE"/>
    <property type="match status" value="1"/>
</dbReference>
<feature type="region of interest" description="Disordered" evidence="5">
    <location>
        <begin position="35"/>
        <end position="57"/>
    </location>
</feature>
<dbReference type="InterPro" id="IPR000387">
    <property type="entry name" value="Tyr_Pase_dom"/>
</dbReference>
<dbReference type="CDD" id="cd14498">
    <property type="entry name" value="DSP"/>
    <property type="match status" value="1"/>
</dbReference>
<comment type="caution">
    <text evidence="8">The sequence shown here is derived from an EMBL/GenBank/DDBJ whole genome shotgun (WGS) entry which is preliminary data.</text>
</comment>
<keyword evidence="3" id="KW-0378">Hydrolase</keyword>
<dbReference type="InterPro" id="IPR000340">
    <property type="entry name" value="Dual-sp_phosphatase_cat-dom"/>
</dbReference>
<organism evidence="8 9">
    <name type="scientific">Peronospora effusa</name>
    <dbReference type="NCBI Taxonomy" id="542832"/>
    <lineage>
        <taxon>Eukaryota</taxon>
        <taxon>Sar</taxon>
        <taxon>Stramenopiles</taxon>
        <taxon>Oomycota</taxon>
        <taxon>Peronosporomycetes</taxon>
        <taxon>Peronosporales</taxon>
        <taxon>Peronosporaceae</taxon>
        <taxon>Peronospora</taxon>
    </lineage>
</organism>
<dbReference type="EMBL" id="QKXF01000243">
    <property type="protein sequence ID" value="RQM13650.1"/>
    <property type="molecule type" value="Genomic_DNA"/>
</dbReference>
<sequence>MIPTTEHNTSTDGHFSSFLTQLKAPEDRMRLEEQWASPTSTATNPTDATTTTLQPLRSFTLDQSGSTSYYGHSHLPLRQPNNLTPLTGYYSHQLLPPRNPQSTSTVPSWSTPTYSTDTPVVLGEYVPHSQPSSQQPALHPLVLQHSEPMPRSNDEDLAMDAQMLREVLQELPTGQVPGHANHVTLSRSQQQMPGLQLLFASPMYSTDMSNNTGSQPHVLGFYSNAIGMTTAAPAEILSQTHSAIGSALVAPIFPSVQTSDTRSVLPSTLPAAMIGMTGAYDSTNSGAMVPPSTLLRKKRTSATRTCKVAGCTKGIRSRGLCKAHGGGRRCTTPGCTTSDQGGGHCVLHGGGHRCRIEGCKKSAQWRGVCKMHGGARRCRYGQCTKNGQVKQGYCRMHHNLLSAQRQQQEQGGQAQQPLQRPPPLVTPTTSKSFTVASARSRDDQLVHKTSTPHCNIMWPSVSKELARDKKKKTLSGFRKMREALMAKTFESHDNTPVEVDAVSGLFIGSYGAANNKEALTGAGITHILCVSSTLPLNFPQVFTYLQLKVADQSSVSISKFFDRAFAFIDSALSSEGKVLVHCFMGRSRSATIIIAFLMARHGFTYLDALCELRRVRPQAQPNRGFYQELISFEAKQKKLHQEMA</sequence>
<evidence type="ECO:0000259" key="7">
    <source>
        <dbReference type="PROSITE" id="PS50056"/>
    </source>
</evidence>